<gene>
    <name evidence="5" type="primary">Sart1</name>
    <name evidence="5" type="ORF">COPSEC_R15480</name>
</gene>
<accession>A0A851UZH7</accession>
<evidence type="ECO:0000313" key="6">
    <source>
        <dbReference type="Proteomes" id="UP000659062"/>
    </source>
</evidence>
<dbReference type="GO" id="GO:0045292">
    <property type="term" value="P:mRNA cis splicing, via spliceosome"/>
    <property type="evidence" value="ECO:0007669"/>
    <property type="project" value="TreeGrafter"/>
</dbReference>
<feature type="non-terminal residue" evidence="5">
    <location>
        <position position="1"/>
    </location>
</feature>
<dbReference type="EMBL" id="WBNE01000002">
    <property type="protein sequence ID" value="NXD33111.1"/>
    <property type="molecule type" value="Genomic_DNA"/>
</dbReference>
<organism evidence="5 6">
    <name type="scientific">Copsychus sechellarum</name>
    <dbReference type="NCBI Taxonomy" id="797021"/>
    <lineage>
        <taxon>Eukaryota</taxon>
        <taxon>Metazoa</taxon>
        <taxon>Chordata</taxon>
        <taxon>Craniata</taxon>
        <taxon>Vertebrata</taxon>
        <taxon>Euteleostomi</taxon>
        <taxon>Archelosauria</taxon>
        <taxon>Archosauria</taxon>
        <taxon>Dinosauria</taxon>
        <taxon>Saurischia</taxon>
        <taxon>Theropoda</taxon>
        <taxon>Coelurosauria</taxon>
        <taxon>Aves</taxon>
        <taxon>Neognathae</taxon>
        <taxon>Neoaves</taxon>
        <taxon>Telluraves</taxon>
        <taxon>Australaves</taxon>
        <taxon>Passeriformes</taxon>
        <taxon>Muscicapidae</taxon>
        <taxon>Copsychus</taxon>
    </lineage>
</organism>
<evidence type="ECO:0000313" key="5">
    <source>
        <dbReference type="EMBL" id="NXD33111.1"/>
    </source>
</evidence>
<dbReference type="OrthoDB" id="5583at2759"/>
<comment type="similarity">
    <text evidence="2">Belongs to the SNU66/SART1 family.</text>
</comment>
<dbReference type="Pfam" id="PF03343">
    <property type="entry name" value="SART-1"/>
    <property type="match status" value="1"/>
</dbReference>
<feature type="non-terminal residue" evidence="5">
    <location>
        <position position="212"/>
    </location>
</feature>
<dbReference type="InterPro" id="IPR005011">
    <property type="entry name" value="SNU66/SART1"/>
</dbReference>
<evidence type="ECO:0000256" key="4">
    <source>
        <dbReference type="SAM" id="MobiDB-lite"/>
    </source>
</evidence>
<evidence type="ECO:0000256" key="2">
    <source>
        <dbReference type="ARBA" id="ARBA00006076"/>
    </source>
</evidence>
<protein>
    <submittedName>
        <fullName evidence="5">SNUT1 protein</fullName>
    </submittedName>
</protein>
<comment type="subcellular location">
    <subcellularLocation>
        <location evidence="1">Nucleus</location>
    </subcellularLocation>
</comment>
<evidence type="ECO:0000256" key="3">
    <source>
        <dbReference type="ARBA" id="ARBA00023242"/>
    </source>
</evidence>
<dbReference type="AlphaFoldDB" id="A0A851UZH7"/>
<sequence length="212" mass="23832">VSPLVEEEFQRCRRECYSAWDLQGLTVEHDLASIPEGQMLVLTLKDRGVLDLGKDVLEQVVLAAAVKAREEQELQWRRPPYEPYGEQEPSPAPQAPSLLAQYNDPAPRPSFCLGPGGTQDSGGDPWPGALLPPGPVPQSLELPLPRLAQEYLSPVEMAMTFRKTRRRVWKLRKKEKPLRANDLLALAPRDTQGDFGSRSQGRGWRVQEDEEE</sequence>
<reference evidence="5" key="1">
    <citation type="submission" date="2019-09" db="EMBL/GenBank/DDBJ databases">
        <title>Bird 10,000 Genomes (B10K) Project - Family phase.</title>
        <authorList>
            <person name="Zhang G."/>
        </authorList>
    </citation>
    <scope>NUCLEOTIDE SEQUENCE</scope>
    <source>
        <strain evidence="5">OUT-0061</strain>
        <tissue evidence="5">Blood</tissue>
    </source>
</reference>
<name>A0A851UZH7_9PASS</name>
<dbReference type="Proteomes" id="UP000659062">
    <property type="component" value="Unassembled WGS sequence"/>
</dbReference>
<comment type="caution">
    <text evidence="5">The sequence shown here is derived from an EMBL/GenBank/DDBJ whole genome shotgun (WGS) entry which is preliminary data.</text>
</comment>
<keyword evidence="3" id="KW-0539">Nucleus</keyword>
<evidence type="ECO:0000256" key="1">
    <source>
        <dbReference type="ARBA" id="ARBA00004123"/>
    </source>
</evidence>
<proteinExistence type="inferred from homology"/>
<dbReference type="PANTHER" id="PTHR14152:SF5">
    <property type="entry name" value="U4_U6.U5 TRI-SNRNP-ASSOCIATED PROTEIN 1"/>
    <property type="match status" value="1"/>
</dbReference>
<keyword evidence="6" id="KW-1185">Reference proteome</keyword>
<feature type="region of interest" description="Disordered" evidence="4">
    <location>
        <begin position="77"/>
        <end position="137"/>
    </location>
</feature>
<dbReference type="GO" id="GO:0000481">
    <property type="term" value="P:maturation of 5S rRNA"/>
    <property type="evidence" value="ECO:0007669"/>
    <property type="project" value="TreeGrafter"/>
</dbReference>
<dbReference type="GO" id="GO:0046540">
    <property type="term" value="C:U4/U6 x U5 tri-snRNP complex"/>
    <property type="evidence" value="ECO:0007669"/>
    <property type="project" value="TreeGrafter"/>
</dbReference>
<feature type="region of interest" description="Disordered" evidence="4">
    <location>
        <begin position="182"/>
        <end position="212"/>
    </location>
</feature>
<dbReference type="PANTHER" id="PTHR14152">
    <property type="entry name" value="SQUAMOUS CELL CARCINOMA ANTIGEN RECOGNISED BY CYTOTOXIC T LYMPHOCYTES"/>
    <property type="match status" value="1"/>
</dbReference>